<evidence type="ECO:0000256" key="2">
    <source>
        <dbReference type="ARBA" id="ARBA00023285"/>
    </source>
</evidence>
<comment type="caution">
    <text evidence="5">The sequence shown here is derived from an EMBL/GenBank/DDBJ whole genome shotgun (WGS) entry which is preliminary data.</text>
</comment>
<keyword evidence="3 5" id="KW-0489">Methyltransferase</keyword>
<dbReference type="PANTHER" id="PTHR45833">
    <property type="entry name" value="METHIONINE SYNTHASE"/>
    <property type="match status" value="1"/>
</dbReference>
<accession>F3GH19</accession>
<evidence type="ECO:0000313" key="6">
    <source>
        <dbReference type="Proteomes" id="UP000004986"/>
    </source>
</evidence>
<dbReference type="Gene3D" id="3.10.196.10">
    <property type="entry name" value="Vitamin B12-dependent methionine synthase, activation domain"/>
    <property type="match status" value="1"/>
</dbReference>
<name>F3GH19_PSESJ</name>
<dbReference type="InterPro" id="IPR037010">
    <property type="entry name" value="VitB12-dep_Met_synth_activ_sf"/>
</dbReference>
<keyword evidence="6" id="KW-1185">Reference proteome</keyword>
<dbReference type="Pfam" id="PF02965">
    <property type="entry name" value="Met_synt_B12"/>
    <property type="match status" value="1"/>
</dbReference>
<dbReference type="Proteomes" id="UP000004986">
    <property type="component" value="Unassembled WGS sequence"/>
</dbReference>
<sequence>YFAHPQAQYFAVGKVDKDQVESYTARKGQDLSVIERWLAPNLGYDE</sequence>
<keyword evidence="2" id="KW-0170">Cobalt</keyword>
<dbReference type="PANTHER" id="PTHR45833:SF1">
    <property type="entry name" value="METHIONINE SYNTHASE"/>
    <property type="match status" value="1"/>
</dbReference>
<evidence type="ECO:0000313" key="5">
    <source>
        <dbReference type="EMBL" id="EGH46369.1"/>
    </source>
</evidence>
<evidence type="ECO:0000259" key="4">
    <source>
        <dbReference type="PROSITE" id="PS50974"/>
    </source>
</evidence>
<evidence type="ECO:0000256" key="1">
    <source>
        <dbReference type="ARBA" id="ARBA00022723"/>
    </source>
</evidence>
<keyword evidence="1" id="KW-0479">Metal-binding</keyword>
<dbReference type="EMBL" id="AEAI01001586">
    <property type="protein sequence ID" value="EGH46369.1"/>
    <property type="molecule type" value="Genomic_DNA"/>
</dbReference>
<dbReference type="AlphaFoldDB" id="F3GH19"/>
<protein>
    <submittedName>
        <fullName evidence="5">B12-dependent methionine synthase</fullName>
        <ecNumber evidence="5">2.1.1.13</ecNumber>
    </submittedName>
</protein>
<dbReference type="EC" id="2.1.1.13" evidence="5"/>
<organism evidence="5 6">
    <name type="scientific">Pseudomonas syringae pv. pisi str. 1704B</name>
    <dbReference type="NCBI Taxonomy" id="629263"/>
    <lineage>
        <taxon>Bacteria</taxon>
        <taxon>Pseudomonadati</taxon>
        <taxon>Pseudomonadota</taxon>
        <taxon>Gammaproteobacteria</taxon>
        <taxon>Pseudomonadales</taxon>
        <taxon>Pseudomonadaceae</taxon>
        <taxon>Pseudomonas</taxon>
        <taxon>Pseudomonas syringae</taxon>
    </lineage>
</organism>
<reference evidence="5 6" key="1">
    <citation type="journal article" date="2011" name="PLoS Pathog.">
        <title>Dynamic evolution of pathogenicity revealed by sequencing and comparative genomics of 19 Pseudomonas syringae isolates.</title>
        <authorList>
            <person name="Baltrus D.A."/>
            <person name="Nishimura M.T."/>
            <person name="Romanchuk A."/>
            <person name="Chang J.H."/>
            <person name="Mukhtar M.S."/>
            <person name="Cherkis K."/>
            <person name="Roach J."/>
            <person name="Grant S.R."/>
            <person name="Jones C.D."/>
            <person name="Dangl J.L."/>
        </authorList>
    </citation>
    <scope>NUCLEOTIDE SEQUENCE [LARGE SCALE GENOMIC DNA]</scope>
    <source>
        <strain evidence="5 6">1704B</strain>
    </source>
</reference>
<dbReference type="GO" id="GO:0008705">
    <property type="term" value="F:methionine synthase activity"/>
    <property type="evidence" value="ECO:0007669"/>
    <property type="project" value="UniProtKB-EC"/>
</dbReference>
<dbReference type="SUPFAM" id="SSF56507">
    <property type="entry name" value="Methionine synthase activation domain-like"/>
    <property type="match status" value="1"/>
</dbReference>
<dbReference type="HOGENOM" id="CLU_201916_0_0_6"/>
<dbReference type="InterPro" id="IPR050554">
    <property type="entry name" value="Met_Synthase/Corrinoid"/>
</dbReference>
<dbReference type="PROSITE" id="PS50974">
    <property type="entry name" value="ADOMET_ACTIVATION"/>
    <property type="match status" value="1"/>
</dbReference>
<dbReference type="GO" id="GO:0046653">
    <property type="term" value="P:tetrahydrofolate metabolic process"/>
    <property type="evidence" value="ECO:0007669"/>
    <property type="project" value="TreeGrafter"/>
</dbReference>
<dbReference type="GO" id="GO:0050667">
    <property type="term" value="P:homocysteine metabolic process"/>
    <property type="evidence" value="ECO:0007669"/>
    <property type="project" value="TreeGrafter"/>
</dbReference>
<dbReference type="GO" id="GO:0046872">
    <property type="term" value="F:metal ion binding"/>
    <property type="evidence" value="ECO:0007669"/>
    <property type="project" value="UniProtKB-KW"/>
</dbReference>
<dbReference type="GO" id="GO:0005829">
    <property type="term" value="C:cytosol"/>
    <property type="evidence" value="ECO:0007669"/>
    <property type="project" value="TreeGrafter"/>
</dbReference>
<dbReference type="InterPro" id="IPR004223">
    <property type="entry name" value="VitB12-dep_Met_synth_activ_dom"/>
</dbReference>
<proteinExistence type="predicted"/>
<dbReference type="GO" id="GO:0032259">
    <property type="term" value="P:methylation"/>
    <property type="evidence" value="ECO:0007669"/>
    <property type="project" value="UniProtKB-KW"/>
</dbReference>
<feature type="domain" description="AdoMet activation" evidence="4">
    <location>
        <begin position="1"/>
        <end position="46"/>
    </location>
</feature>
<keyword evidence="3 5" id="KW-0808">Transferase</keyword>
<evidence type="ECO:0000256" key="3">
    <source>
        <dbReference type="PROSITE-ProRule" id="PRU00346"/>
    </source>
</evidence>
<gene>
    <name evidence="5" type="primary">metH</name>
    <name evidence="5" type="ORF">PSYPI_30306</name>
</gene>
<feature type="non-terminal residue" evidence="5">
    <location>
        <position position="1"/>
    </location>
</feature>